<evidence type="ECO:0000256" key="4">
    <source>
        <dbReference type="ARBA" id="ARBA00023242"/>
    </source>
</evidence>
<evidence type="ECO:0000256" key="3">
    <source>
        <dbReference type="ARBA" id="ARBA00022552"/>
    </source>
</evidence>
<gene>
    <name evidence="5" type="ORF">MAR_001417</name>
</gene>
<dbReference type="InterPro" id="IPR029060">
    <property type="entry name" value="PIN-like_dom_sf"/>
</dbReference>
<accession>A0ABY7FFE8</accession>
<proteinExistence type="predicted"/>
<organism evidence="5 6">
    <name type="scientific">Mya arenaria</name>
    <name type="common">Soft-shell clam</name>
    <dbReference type="NCBI Taxonomy" id="6604"/>
    <lineage>
        <taxon>Eukaryota</taxon>
        <taxon>Metazoa</taxon>
        <taxon>Spiralia</taxon>
        <taxon>Lophotrochozoa</taxon>
        <taxon>Mollusca</taxon>
        <taxon>Bivalvia</taxon>
        <taxon>Autobranchia</taxon>
        <taxon>Heteroconchia</taxon>
        <taxon>Euheterodonta</taxon>
        <taxon>Imparidentia</taxon>
        <taxon>Neoheterodontei</taxon>
        <taxon>Myida</taxon>
        <taxon>Myoidea</taxon>
        <taxon>Myidae</taxon>
        <taxon>Mya</taxon>
    </lineage>
</organism>
<comment type="subcellular location">
    <subcellularLocation>
        <location evidence="1">Nucleus</location>
        <location evidence="1">Nucleolus</location>
    </subcellularLocation>
</comment>
<name>A0ABY7FFE8_MYAAR</name>
<dbReference type="EMBL" id="CP111022">
    <property type="protein sequence ID" value="WAR19579.1"/>
    <property type="molecule type" value="Genomic_DNA"/>
</dbReference>
<dbReference type="Pfam" id="PF04900">
    <property type="entry name" value="Fcf1"/>
    <property type="match status" value="1"/>
</dbReference>
<evidence type="ECO:0000313" key="6">
    <source>
        <dbReference type="Proteomes" id="UP001164746"/>
    </source>
</evidence>
<dbReference type="SUPFAM" id="SSF88723">
    <property type="entry name" value="PIN domain-like"/>
    <property type="match status" value="1"/>
</dbReference>
<evidence type="ECO:0000256" key="1">
    <source>
        <dbReference type="ARBA" id="ARBA00004604"/>
    </source>
</evidence>
<dbReference type="Proteomes" id="UP001164746">
    <property type="component" value="Chromosome 11"/>
</dbReference>
<evidence type="ECO:0000256" key="2">
    <source>
        <dbReference type="ARBA" id="ARBA00022517"/>
    </source>
</evidence>
<keyword evidence="3" id="KW-0698">rRNA processing</keyword>
<keyword evidence="2" id="KW-0690">Ribosome biogenesis</keyword>
<dbReference type="InterPro" id="IPR006984">
    <property type="entry name" value="Fcf1/UTP23"/>
</dbReference>
<protein>
    <submittedName>
        <fullName evidence="5">FCF1-like protein</fullName>
    </submittedName>
</protein>
<dbReference type="Gene3D" id="3.40.50.1010">
    <property type="entry name" value="5'-nuclease"/>
    <property type="match status" value="1"/>
</dbReference>
<evidence type="ECO:0000313" key="5">
    <source>
        <dbReference type="EMBL" id="WAR19579.1"/>
    </source>
</evidence>
<keyword evidence="4" id="KW-0539">Nucleus</keyword>
<keyword evidence="6" id="KW-1185">Reference proteome</keyword>
<sequence>MGKTKRTKQYAVVKRVLSLKDSRIKTKDRDTRKKEKKKKKNLLNMSERHLIVKDDRFIRLPCLHKGTYADDCIVQRVTQHKCYIAATCDKDLKRRIRKIPGVPIMYLQQHRYSIERMPDAYGAPKT</sequence>
<dbReference type="PANTHER" id="PTHR12416">
    <property type="entry name" value="RRNA-PROCESSING PROTEIN UTP23 HOMOLOG"/>
    <property type="match status" value="1"/>
</dbReference>
<reference evidence="5" key="1">
    <citation type="submission" date="2022-11" db="EMBL/GenBank/DDBJ databases">
        <title>Centuries of genome instability and evolution in soft-shell clam transmissible cancer (bioRxiv).</title>
        <authorList>
            <person name="Hart S.F.M."/>
            <person name="Yonemitsu M.A."/>
            <person name="Giersch R.M."/>
            <person name="Beal B.F."/>
            <person name="Arriagada G."/>
            <person name="Davis B.W."/>
            <person name="Ostrander E.A."/>
            <person name="Goff S.P."/>
            <person name="Metzger M.J."/>
        </authorList>
    </citation>
    <scope>NUCLEOTIDE SEQUENCE</scope>
    <source>
        <strain evidence="5">MELC-2E11</strain>
        <tissue evidence="5">Siphon/mantle</tissue>
    </source>
</reference>